<evidence type="ECO:0000313" key="1">
    <source>
        <dbReference type="EMBL" id="GBP96267.1"/>
    </source>
</evidence>
<comment type="caution">
    <text evidence="1">The sequence shown here is derived from an EMBL/GenBank/DDBJ whole genome shotgun (WGS) entry which is preliminary data.</text>
</comment>
<name>A0A4C2ABL1_EUMVA</name>
<evidence type="ECO:0000313" key="2">
    <source>
        <dbReference type="Proteomes" id="UP000299102"/>
    </source>
</evidence>
<protein>
    <submittedName>
        <fullName evidence="1">Uncharacterized protein</fullName>
    </submittedName>
</protein>
<keyword evidence="2" id="KW-1185">Reference proteome</keyword>
<dbReference type="AlphaFoldDB" id="A0A4C2ABL1"/>
<organism evidence="1 2">
    <name type="scientific">Eumeta variegata</name>
    <name type="common">Bagworm moth</name>
    <name type="synonym">Eumeta japonica</name>
    <dbReference type="NCBI Taxonomy" id="151549"/>
    <lineage>
        <taxon>Eukaryota</taxon>
        <taxon>Metazoa</taxon>
        <taxon>Ecdysozoa</taxon>
        <taxon>Arthropoda</taxon>
        <taxon>Hexapoda</taxon>
        <taxon>Insecta</taxon>
        <taxon>Pterygota</taxon>
        <taxon>Neoptera</taxon>
        <taxon>Endopterygota</taxon>
        <taxon>Lepidoptera</taxon>
        <taxon>Glossata</taxon>
        <taxon>Ditrysia</taxon>
        <taxon>Tineoidea</taxon>
        <taxon>Psychidae</taxon>
        <taxon>Oiketicinae</taxon>
        <taxon>Eumeta</taxon>
    </lineage>
</organism>
<dbReference type="EMBL" id="BGZK01002761">
    <property type="protein sequence ID" value="GBP96267.1"/>
    <property type="molecule type" value="Genomic_DNA"/>
</dbReference>
<dbReference type="Proteomes" id="UP000299102">
    <property type="component" value="Unassembled WGS sequence"/>
</dbReference>
<reference evidence="1 2" key="1">
    <citation type="journal article" date="2019" name="Commun. Biol.">
        <title>The bagworm genome reveals a unique fibroin gene that provides high tensile strength.</title>
        <authorList>
            <person name="Kono N."/>
            <person name="Nakamura H."/>
            <person name="Ohtoshi R."/>
            <person name="Tomita M."/>
            <person name="Numata K."/>
            <person name="Arakawa K."/>
        </authorList>
    </citation>
    <scope>NUCLEOTIDE SEQUENCE [LARGE SCALE GENOMIC DNA]</scope>
</reference>
<sequence length="86" mass="9318">MFSLTLKSRLSEAERSEFAFRGANLKPNHGETSYVAAAYGRPRVPLAFSCSAVYGGAIADAAACQWAIIARVVFAKQPAIKRSMKH</sequence>
<proteinExistence type="predicted"/>
<accession>A0A4C2ABL1</accession>
<gene>
    <name evidence="1" type="ORF">EVAR_70615_1</name>
</gene>